<keyword evidence="2 3" id="KW-0472">Membrane</keyword>
<organism evidence="4 5">
    <name type="scientific">Abrus precatorius</name>
    <name type="common">Indian licorice</name>
    <name type="synonym">Glycine abrus</name>
    <dbReference type="NCBI Taxonomy" id="3816"/>
    <lineage>
        <taxon>Eukaryota</taxon>
        <taxon>Viridiplantae</taxon>
        <taxon>Streptophyta</taxon>
        <taxon>Embryophyta</taxon>
        <taxon>Tracheophyta</taxon>
        <taxon>Spermatophyta</taxon>
        <taxon>Magnoliopsida</taxon>
        <taxon>eudicotyledons</taxon>
        <taxon>Gunneridae</taxon>
        <taxon>Pentapetalae</taxon>
        <taxon>rosids</taxon>
        <taxon>fabids</taxon>
        <taxon>Fabales</taxon>
        <taxon>Fabaceae</taxon>
        <taxon>Papilionoideae</taxon>
        <taxon>50 kb inversion clade</taxon>
        <taxon>NPAAA clade</taxon>
        <taxon>indigoferoid/millettioid clade</taxon>
        <taxon>Abreae</taxon>
        <taxon>Abrus</taxon>
    </lineage>
</organism>
<dbReference type="GO" id="GO:0098542">
    <property type="term" value="P:defense response to other organism"/>
    <property type="evidence" value="ECO:0007669"/>
    <property type="project" value="InterPro"/>
</dbReference>
<dbReference type="OrthoDB" id="1894389at2759"/>
<comment type="subcellular location">
    <subcellularLocation>
        <location evidence="1">Membrane</location>
    </subcellularLocation>
</comment>
<dbReference type="RefSeq" id="XP_027362577.1">
    <property type="nucleotide sequence ID" value="XM_027506776.1"/>
</dbReference>
<keyword evidence="3" id="KW-1133">Transmembrane helix</keyword>
<evidence type="ECO:0000313" key="4">
    <source>
        <dbReference type="Proteomes" id="UP000694853"/>
    </source>
</evidence>
<keyword evidence="3" id="KW-0812">Transmembrane</keyword>
<protein>
    <submittedName>
        <fullName evidence="5">Late embryogenesis abundant protein At1g64065-like</fullName>
    </submittedName>
</protein>
<evidence type="ECO:0000256" key="2">
    <source>
        <dbReference type="ARBA" id="ARBA00023136"/>
    </source>
</evidence>
<dbReference type="KEGG" id="aprc:113870177"/>
<dbReference type="PANTHER" id="PTHR31234">
    <property type="entry name" value="LATE EMBRYOGENESIS ABUNDANT (LEA) HYDROXYPROLINE-RICH GLYCOPROTEIN FAMILY"/>
    <property type="match status" value="1"/>
</dbReference>
<evidence type="ECO:0000313" key="5">
    <source>
        <dbReference type="RefSeq" id="XP_027362577.1"/>
    </source>
</evidence>
<reference evidence="5" key="2">
    <citation type="submission" date="2025-08" db="UniProtKB">
        <authorList>
            <consortium name="RefSeq"/>
        </authorList>
    </citation>
    <scope>IDENTIFICATION</scope>
    <source>
        <tissue evidence="5">Young leaves</tissue>
    </source>
</reference>
<accession>A0A8B8M4C7</accession>
<gene>
    <name evidence="5" type="primary">LOC113870177</name>
</gene>
<dbReference type="GO" id="GO:0005886">
    <property type="term" value="C:plasma membrane"/>
    <property type="evidence" value="ECO:0007669"/>
    <property type="project" value="TreeGrafter"/>
</dbReference>
<dbReference type="AlphaFoldDB" id="A0A8B8M4C7"/>
<feature type="transmembrane region" description="Helical" evidence="3">
    <location>
        <begin position="12"/>
        <end position="35"/>
    </location>
</feature>
<reference evidence="4" key="1">
    <citation type="journal article" date="2019" name="Toxins">
        <title>Detection of Abrin-Like and Prepropulchellin-Like Toxin Genes and Transcripts Using Whole Genome Sequencing and Full-Length Transcript Sequencing of Abrus precatorius.</title>
        <authorList>
            <person name="Hovde B.T."/>
            <person name="Daligault H.E."/>
            <person name="Hanschen E.R."/>
            <person name="Kunde Y.A."/>
            <person name="Johnson M.B."/>
            <person name="Starkenburg S.R."/>
            <person name="Johnson S.L."/>
        </authorList>
    </citation>
    <scope>NUCLEOTIDE SEQUENCE [LARGE SCALE GENOMIC DNA]</scope>
</reference>
<dbReference type="Proteomes" id="UP000694853">
    <property type="component" value="Unplaced"/>
</dbReference>
<evidence type="ECO:0000256" key="3">
    <source>
        <dbReference type="SAM" id="Phobius"/>
    </source>
</evidence>
<proteinExistence type="predicted"/>
<evidence type="ECO:0000256" key="1">
    <source>
        <dbReference type="ARBA" id="ARBA00004370"/>
    </source>
</evidence>
<keyword evidence="4" id="KW-1185">Reference proteome</keyword>
<dbReference type="InterPro" id="IPR044839">
    <property type="entry name" value="NDR1-like"/>
</dbReference>
<dbReference type="PANTHER" id="PTHR31234:SF3">
    <property type="entry name" value="LATE EMBRYOGENESIS ABUNDANT (LEA) HYDROXYPROLINE-RICH GLYCOPROTEIN FAMILY"/>
    <property type="match status" value="1"/>
</dbReference>
<sequence>MSKPTHEERSSKCFVFVLATFVILCAVVLGIASFLRVRGPYVELISATLSQINYSASPSSPSFNATLITFLIIRNQNYGPFSYENSMMSVLYAGAKYGDKGIRSGRVNERETNELNVIVIVRSATVPVTGNLSSDINSGTLNLTSYVKFSGIVHLLRIINKKKTIEMACTMNLNLTSLAIQAIQC</sequence>
<dbReference type="GeneID" id="113870177"/>
<name>A0A8B8M4C7_ABRPR</name>